<sequence>MASRSAHPAESVNKVIDRVLLTLGESGPVLAGSKEFHMQEAMQAATLIRGLYSDVAKRKARKDCVSHLRASLSRPVAAGSSDINNIHRGS</sequence>
<comment type="caution">
    <text evidence="1">The sequence shown here is derived from an EMBL/GenBank/DDBJ whole genome shotgun (WGS) entry which is preliminary data.</text>
</comment>
<keyword evidence="2" id="KW-1185">Reference proteome</keyword>
<dbReference type="RefSeq" id="WP_236299495.1">
    <property type="nucleotide sequence ID" value="NZ_WKEB01000160.1"/>
</dbReference>
<protein>
    <recommendedName>
        <fullName evidence="3">DUF3077 domain-containing protein</fullName>
    </recommendedName>
</protein>
<organism evidence="1 2">
    <name type="scientific">Pseudomonas proteolytica</name>
    <dbReference type="NCBI Taxonomy" id="219574"/>
    <lineage>
        <taxon>Bacteria</taxon>
        <taxon>Pseudomonadati</taxon>
        <taxon>Pseudomonadota</taxon>
        <taxon>Gammaproteobacteria</taxon>
        <taxon>Pseudomonadales</taxon>
        <taxon>Pseudomonadaceae</taxon>
        <taxon>Pseudomonas</taxon>
    </lineage>
</organism>
<dbReference type="AlphaFoldDB" id="A0AAW5A6J1"/>
<proteinExistence type="predicted"/>
<evidence type="ECO:0000313" key="1">
    <source>
        <dbReference type="EMBL" id="MCF5057477.1"/>
    </source>
</evidence>
<accession>A0AAW5A6J1</accession>
<name>A0AAW5A6J1_9PSED</name>
<dbReference type="Proteomes" id="UP000814172">
    <property type="component" value="Unassembled WGS sequence"/>
</dbReference>
<evidence type="ECO:0008006" key="3">
    <source>
        <dbReference type="Google" id="ProtNLM"/>
    </source>
</evidence>
<reference evidence="1 2" key="1">
    <citation type="submission" date="2019-11" db="EMBL/GenBank/DDBJ databases">
        <title>Epiphytic Pseudomonas syringae from cherry orchards.</title>
        <authorList>
            <person name="Hulin M.T."/>
        </authorList>
    </citation>
    <scope>NUCLEOTIDE SEQUENCE [LARGE SCALE GENOMIC DNA]</scope>
    <source>
        <strain evidence="1 2">PA-6-9F</strain>
    </source>
</reference>
<dbReference type="EMBL" id="WKEW01000028">
    <property type="protein sequence ID" value="MCF5057477.1"/>
    <property type="molecule type" value="Genomic_DNA"/>
</dbReference>
<evidence type="ECO:0000313" key="2">
    <source>
        <dbReference type="Proteomes" id="UP000814172"/>
    </source>
</evidence>
<gene>
    <name evidence="1" type="ORF">GIW75_10985</name>
</gene>